<dbReference type="Pfam" id="PF00071">
    <property type="entry name" value="Ras"/>
    <property type="match status" value="1"/>
</dbReference>
<feature type="region of interest" description="Disordered" evidence="4">
    <location>
        <begin position="345"/>
        <end position="366"/>
    </location>
</feature>
<dbReference type="SMART" id="SM00173">
    <property type="entry name" value="RAS"/>
    <property type="match status" value="1"/>
</dbReference>
<dbReference type="SMART" id="SM00175">
    <property type="entry name" value="RAB"/>
    <property type="match status" value="1"/>
</dbReference>
<dbReference type="Proteomes" id="UP001383192">
    <property type="component" value="Unassembled WGS sequence"/>
</dbReference>
<dbReference type="PRINTS" id="PR00449">
    <property type="entry name" value="RASTRNSFRMNG"/>
</dbReference>
<dbReference type="GO" id="GO:0005886">
    <property type="term" value="C:plasma membrane"/>
    <property type="evidence" value="ECO:0007669"/>
    <property type="project" value="UniProtKB-SubCell"/>
</dbReference>
<dbReference type="InterPro" id="IPR027417">
    <property type="entry name" value="P-loop_NTPase"/>
</dbReference>
<dbReference type="Gene3D" id="3.40.50.300">
    <property type="entry name" value="P-loop containing nucleotide triphosphate hydrolases"/>
    <property type="match status" value="1"/>
</dbReference>
<dbReference type="NCBIfam" id="TIGR00231">
    <property type="entry name" value="small_GTP"/>
    <property type="match status" value="1"/>
</dbReference>
<comment type="subcellular location">
    <subcellularLocation>
        <location evidence="1">Cell membrane</location>
        <topology evidence="1">Lipid-anchor</topology>
        <orientation evidence="1">Cytoplasmic side</orientation>
    </subcellularLocation>
</comment>
<dbReference type="GO" id="GO:0007165">
    <property type="term" value="P:signal transduction"/>
    <property type="evidence" value="ECO:0007669"/>
    <property type="project" value="InterPro"/>
</dbReference>
<dbReference type="InterPro" id="IPR020849">
    <property type="entry name" value="Small_GTPase_Ras-type"/>
</dbReference>
<dbReference type="PROSITE" id="PS51419">
    <property type="entry name" value="RAB"/>
    <property type="match status" value="1"/>
</dbReference>
<accession>A0AAW0CHG3</accession>
<feature type="compositionally biased region" description="Basic and acidic residues" evidence="4">
    <location>
        <begin position="26"/>
        <end position="37"/>
    </location>
</feature>
<dbReference type="SUPFAM" id="SSF52540">
    <property type="entry name" value="P-loop containing nucleoside triphosphate hydrolases"/>
    <property type="match status" value="1"/>
</dbReference>
<dbReference type="PANTHER" id="PTHR24070">
    <property type="entry name" value="RAS, DI-RAS, AND RHEB FAMILY MEMBERS OF SMALL GTPASE SUPERFAMILY"/>
    <property type="match status" value="1"/>
</dbReference>
<dbReference type="EMBL" id="JAYKXP010000048">
    <property type="protein sequence ID" value="KAK7037206.1"/>
    <property type="molecule type" value="Genomic_DNA"/>
</dbReference>
<keyword evidence="6" id="KW-1185">Reference proteome</keyword>
<evidence type="ECO:0000256" key="2">
    <source>
        <dbReference type="ARBA" id="ARBA00022741"/>
    </source>
</evidence>
<dbReference type="GO" id="GO:0003924">
    <property type="term" value="F:GTPase activity"/>
    <property type="evidence" value="ECO:0007669"/>
    <property type="project" value="InterPro"/>
</dbReference>
<reference evidence="5 6" key="1">
    <citation type="submission" date="2024-01" db="EMBL/GenBank/DDBJ databases">
        <title>A draft genome for a cacao thread blight-causing isolate of Paramarasmius palmivorus.</title>
        <authorList>
            <person name="Baruah I.K."/>
            <person name="Bukari Y."/>
            <person name="Amoako-Attah I."/>
            <person name="Meinhardt L.W."/>
            <person name="Bailey B.A."/>
            <person name="Cohen S.P."/>
        </authorList>
    </citation>
    <scope>NUCLEOTIDE SEQUENCE [LARGE SCALE GENOMIC DNA]</scope>
    <source>
        <strain evidence="5 6">GH-12</strain>
    </source>
</reference>
<gene>
    <name evidence="5" type="primary">ras1_2</name>
    <name evidence="5" type="ORF">VNI00_011197</name>
</gene>
<dbReference type="InterPro" id="IPR001806">
    <property type="entry name" value="Small_GTPase"/>
</dbReference>
<dbReference type="GO" id="GO:0005525">
    <property type="term" value="F:GTP binding"/>
    <property type="evidence" value="ECO:0007669"/>
    <property type="project" value="UniProtKB-KW"/>
</dbReference>
<protein>
    <submittedName>
        <fullName evidence="5">RAS1 protein</fullName>
    </submittedName>
</protein>
<dbReference type="InterPro" id="IPR005225">
    <property type="entry name" value="Small_GTP-bd"/>
</dbReference>
<comment type="caution">
    <text evidence="5">The sequence shown here is derived from an EMBL/GenBank/DDBJ whole genome shotgun (WGS) entry which is preliminary data.</text>
</comment>
<feature type="region of interest" description="Disordered" evidence="4">
    <location>
        <begin position="1"/>
        <end position="37"/>
    </location>
</feature>
<keyword evidence="3" id="KW-0342">GTP-binding</keyword>
<keyword evidence="2" id="KW-0547">Nucleotide-binding</keyword>
<dbReference type="AlphaFoldDB" id="A0AAW0CHG3"/>
<evidence type="ECO:0000256" key="4">
    <source>
        <dbReference type="SAM" id="MobiDB-lite"/>
    </source>
</evidence>
<name>A0AAW0CHG3_9AGAR</name>
<sequence length="366" mass="40622">MGQKGDVKGQNENSPHQADIDDDTNSQEHQESEIPDKKALFGALEYIDLTMSKPQEVIDITGIDSVLFDATSRAFDLTNGTPREFIGLTVDVTAEAGSKDGDGMGVAEDLENADSLDTELEDGIERDIDAQEAAILRVPSRSLPGATLLAASIAMLGDGGVGKTALAFTLGSFLGKNESICDVSLSSMSSWELRHQIRERLLRYRQTYDPTIEDAYRKQLVIANRMCLVEILDTAGQEDYATLRDQWIREAEAFALVYSVDDRHSFERVENFRQAIFNIKQGAPYILVGNKKDKQLKREVSTKEGQNLARRYDCGFLETSAKTAEDADLIFTQLVYVLRQRRSENVGGSGMKESGTKDKNRKCIIM</sequence>
<evidence type="ECO:0000313" key="5">
    <source>
        <dbReference type="EMBL" id="KAK7037206.1"/>
    </source>
</evidence>
<evidence type="ECO:0000256" key="1">
    <source>
        <dbReference type="ARBA" id="ARBA00004342"/>
    </source>
</evidence>
<dbReference type="SMART" id="SM00174">
    <property type="entry name" value="RHO"/>
    <property type="match status" value="1"/>
</dbReference>
<dbReference type="PROSITE" id="PS51421">
    <property type="entry name" value="RAS"/>
    <property type="match status" value="1"/>
</dbReference>
<evidence type="ECO:0000256" key="3">
    <source>
        <dbReference type="ARBA" id="ARBA00023134"/>
    </source>
</evidence>
<proteinExistence type="predicted"/>
<organism evidence="5 6">
    <name type="scientific">Paramarasmius palmivorus</name>
    <dbReference type="NCBI Taxonomy" id="297713"/>
    <lineage>
        <taxon>Eukaryota</taxon>
        <taxon>Fungi</taxon>
        <taxon>Dikarya</taxon>
        <taxon>Basidiomycota</taxon>
        <taxon>Agaricomycotina</taxon>
        <taxon>Agaricomycetes</taxon>
        <taxon>Agaricomycetidae</taxon>
        <taxon>Agaricales</taxon>
        <taxon>Marasmiineae</taxon>
        <taxon>Marasmiaceae</taxon>
        <taxon>Paramarasmius</taxon>
    </lineage>
</organism>
<evidence type="ECO:0000313" key="6">
    <source>
        <dbReference type="Proteomes" id="UP001383192"/>
    </source>
</evidence>